<feature type="non-terminal residue" evidence="2">
    <location>
        <position position="352"/>
    </location>
</feature>
<organism evidence="2 3">
    <name type="scientific">Caulochytrium protostelioides</name>
    <dbReference type="NCBI Taxonomy" id="1555241"/>
    <lineage>
        <taxon>Eukaryota</taxon>
        <taxon>Fungi</taxon>
        <taxon>Fungi incertae sedis</taxon>
        <taxon>Chytridiomycota</taxon>
        <taxon>Chytridiomycota incertae sedis</taxon>
        <taxon>Chytridiomycetes</taxon>
        <taxon>Caulochytriales</taxon>
        <taxon>Caulochytriaceae</taxon>
        <taxon>Caulochytrium</taxon>
    </lineage>
</organism>
<dbReference type="EMBL" id="ML009861">
    <property type="protein sequence ID" value="RKO96527.1"/>
    <property type="molecule type" value="Genomic_DNA"/>
</dbReference>
<proteinExistence type="predicted"/>
<gene>
    <name evidence="2" type="ORF">CAUPRSCDRAFT_11780</name>
</gene>
<dbReference type="Proteomes" id="UP000268535">
    <property type="component" value="Unassembled WGS sequence"/>
</dbReference>
<dbReference type="AlphaFoldDB" id="A0A4V1ITC0"/>
<feature type="region of interest" description="Disordered" evidence="1">
    <location>
        <begin position="246"/>
        <end position="266"/>
    </location>
</feature>
<reference evidence="3" key="1">
    <citation type="journal article" date="2018" name="Nat. Microbiol.">
        <title>Leveraging single-cell genomics to expand the fungal tree of life.</title>
        <authorList>
            <person name="Ahrendt S.R."/>
            <person name="Quandt C.A."/>
            <person name="Ciobanu D."/>
            <person name="Clum A."/>
            <person name="Salamov A."/>
            <person name="Andreopoulos B."/>
            <person name="Cheng J.F."/>
            <person name="Woyke T."/>
            <person name="Pelin A."/>
            <person name="Henrissat B."/>
            <person name="Reynolds N.K."/>
            <person name="Benny G.L."/>
            <person name="Smith M.E."/>
            <person name="James T.Y."/>
            <person name="Grigoriev I.V."/>
        </authorList>
    </citation>
    <scope>NUCLEOTIDE SEQUENCE [LARGE SCALE GENOMIC DNA]</scope>
    <source>
        <strain evidence="3">ATCC 52028</strain>
    </source>
</reference>
<evidence type="ECO:0000256" key="1">
    <source>
        <dbReference type="SAM" id="MobiDB-lite"/>
    </source>
</evidence>
<sequence length="352" mass="37178">MRRLPDRSIRSKSYAIVDPSPYDRPTADAPVSAGAIDDAPPPPRRGGRPAAAAAAADRPLRLRTASLAPPSPLAAPAPGASLASSSPPPGLPYMTPARGPLTPTMPAPASTATAAAEPWAADPWSAAGGSEAPPRGQRRPVGRDRQRSLSQGLLPAWLRPSPPPAPKTAPLSTLPTYDGVSHTYEEMGPLGNLTQSIIDGWERLGRPKPGPHEFFVNGKLPDLWKPTPPSKPRLKRRDETLAIGSMSDDVPVPAAPETGDAVPGAGADPTVLVMGKAVPADAASPSTPPGRSHLVKRELQKHGKLVLDVDTTPPRDRSLGWQKDAHKNLPGFRLMATTFPDAEWYFMIDDDT</sequence>
<name>A0A4V1ITC0_9FUNG</name>
<evidence type="ECO:0000313" key="2">
    <source>
        <dbReference type="EMBL" id="RKO96527.1"/>
    </source>
</evidence>
<accession>A0A4V1ITC0</accession>
<feature type="compositionally biased region" description="Low complexity" evidence="1">
    <location>
        <begin position="100"/>
        <end position="127"/>
    </location>
</feature>
<feature type="region of interest" description="Disordered" evidence="1">
    <location>
        <begin position="1"/>
        <end position="174"/>
    </location>
</feature>
<protein>
    <submittedName>
        <fullName evidence="2">Uncharacterized protein</fullName>
    </submittedName>
</protein>
<feature type="compositionally biased region" description="Low complexity" evidence="1">
    <location>
        <begin position="48"/>
        <end position="68"/>
    </location>
</feature>
<feature type="compositionally biased region" description="Low complexity" evidence="1">
    <location>
        <begin position="76"/>
        <end position="85"/>
    </location>
</feature>
<evidence type="ECO:0000313" key="3">
    <source>
        <dbReference type="Proteomes" id="UP000268535"/>
    </source>
</evidence>